<evidence type="ECO:0000256" key="2">
    <source>
        <dbReference type="ARBA" id="ARBA00004358"/>
    </source>
</evidence>
<keyword evidence="8 15" id="KW-1133">Transmembrane helix</keyword>
<protein>
    <recommendedName>
        <fullName evidence="5">Autophagy-related protein 27</fullName>
    </recommendedName>
</protein>
<accession>A0A1E3QFY2</accession>
<evidence type="ECO:0000256" key="1">
    <source>
        <dbReference type="ARBA" id="ARBA00004304"/>
    </source>
</evidence>
<name>A0A1E3QFY2_LIPST</name>
<reference evidence="18 19" key="1">
    <citation type="journal article" date="2016" name="Proc. Natl. Acad. Sci. U.S.A.">
        <title>Comparative genomics of biotechnologically important yeasts.</title>
        <authorList>
            <person name="Riley R."/>
            <person name="Haridas S."/>
            <person name="Wolfe K.H."/>
            <person name="Lopes M.R."/>
            <person name="Hittinger C.T."/>
            <person name="Goeker M."/>
            <person name="Salamov A.A."/>
            <person name="Wisecaver J.H."/>
            <person name="Long T.M."/>
            <person name="Calvey C.H."/>
            <person name="Aerts A.L."/>
            <person name="Barry K.W."/>
            <person name="Choi C."/>
            <person name="Clum A."/>
            <person name="Coughlan A.Y."/>
            <person name="Deshpande S."/>
            <person name="Douglass A.P."/>
            <person name="Hanson S.J."/>
            <person name="Klenk H.-P."/>
            <person name="LaButti K.M."/>
            <person name="Lapidus A."/>
            <person name="Lindquist E.A."/>
            <person name="Lipzen A.M."/>
            <person name="Meier-Kolthoff J.P."/>
            <person name="Ohm R.A."/>
            <person name="Otillar R.P."/>
            <person name="Pangilinan J.L."/>
            <person name="Peng Y."/>
            <person name="Rokas A."/>
            <person name="Rosa C.A."/>
            <person name="Scheuner C."/>
            <person name="Sibirny A.A."/>
            <person name="Slot J.C."/>
            <person name="Stielow J.B."/>
            <person name="Sun H."/>
            <person name="Kurtzman C.P."/>
            <person name="Blackwell M."/>
            <person name="Grigoriev I.V."/>
            <person name="Jeffries T.W."/>
        </authorList>
    </citation>
    <scope>NUCLEOTIDE SEQUENCE [LARGE SCALE GENOMIC DNA]</scope>
    <source>
        <strain evidence="18 19">NRRL Y-11557</strain>
    </source>
</reference>
<feature type="chain" id="PRO_5009134224" description="Autophagy-related protein 27" evidence="16">
    <location>
        <begin position="25"/>
        <end position="288"/>
    </location>
</feature>
<comment type="similarity">
    <text evidence="4">Belongs to the ATG27 family.</text>
</comment>
<evidence type="ECO:0000256" key="15">
    <source>
        <dbReference type="SAM" id="Phobius"/>
    </source>
</evidence>
<evidence type="ECO:0000313" key="18">
    <source>
        <dbReference type="EMBL" id="ODQ76508.1"/>
    </source>
</evidence>
<keyword evidence="9" id="KW-0072">Autophagy</keyword>
<keyword evidence="10" id="KW-0333">Golgi apparatus</keyword>
<evidence type="ECO:0000256" key="12">
    <source>
        <dbReference type="ARBA" id="ARBA00023136"/>
    </source>
</evidence>
<evidence type="ECO:0000256" key="3">
    <source>
        <dbReference type="ARBA" id="ARBA00004614"/>
    </source>
</evidence>
<evidence type="ECO:0000256" key="9">
    <source>
        <dbReference type="ARBA" id="ARBA00023006"/>
    </source>
</evidence>
<dbReference type="GO" id="GO:0000139">
    <property type="term" value="C:Golgi membrane"/>
    <property type="evidence" value="ECO:0007669"/>
    <property type="project" value="UniProtKB-SubCell"/>
</dbReference>
<keyword evidence="7 16" id="KW-0732">Signal</keyword>
<dbReference type="Pfam" id="PF09451">
    <property type="entry name" value="ATG27"/>
    <property type="match status" value="1"/>
</dbReference>
<feature type="transmembrane region" description="Helical" evidence="15">
    <location>
        <begin position="221"/>
        <end position="242"/>
    </location>
</feature>
<keyword evidence="6 15" id="KW-0812">Transmembrane</keyword>
<dbReference type="Proteomes" id="UP000094385">
    <property type="component" value="Unassembled WGS sequence"/>
</dbReference>
<keyword evidence="12 15" id="KW-0472">Membrane</keyword>
<dbReference type="PROSITE" id="PS51914">
    <property type="entry name" value="MRH"/>
    <property type="match status" value="1"/>
</dbReference>
<dbReference type="InterPro" id="IPR009011">
    <property type="entry name" value="Man6P_isomerase_rcpt-bd_dom_sf"/>
</dbReference>
<keyword evidence="19" id="KW-1185">Reference proteome</keyword>
<keyword evidence="13" id="KW-1015">Disulfide bond</keyword>
<dbReference type="InterPro" id="IPR018939">
    <property type="entry name" value="Autophagy-rel_prot_27"/>
</dbReference>
<keyword evidence="11" id="KW-0496">Mitochondrion</keyword>
<feature type="domain" description="MRH" evidence="17">
    <location>
        <begin position="26"/>
        <end position="202"/>
    </location>
</feature>
<dbReference type="AlphaFoldDB" id="A0A1E3QFY2"/>
<evidence type="ECO:0000313" key="19">
    <source>
        <dbReference type="Proteomes" id="UP000094385"/>
    </source>
</evidence>
<dbReference type="Gene3D" id="2.70.130.10">
    <property type="entry name" value="Mannose-6-phosphate receptor binding domain"/>
    <property type="match status" value="1"/>
</dbReference>
<evidence type="ECO:0000256" key="8">
    <source>
        <dbReference type="ARBA" id="ARBA00022989"/>
    </source>
</evidence>
<organism evidence="18 19">
    <name type="scientific">Lipomyces starkeyi NRRL Y-11557</name>
    <dbReference type="NCBI Taxonomy" id="675824"/>
    <lineage>
        <taxon>Eukaryota</taxon>
        <taxon>Fungi</taxon>
        <taxon>Dikarya</taxon>
        <taxon>Ascomycota</taxon>
        <taxon>Saccharomycotina</taxon>
        <taxon>Lipomycetes</taxon>
        <taxon>Lipomycetales</taxon>
        <taxon>Lipomycetaceae</taxon>
        <taxon>Lipomyces</taxon>
    </lineage>
</organism>
<evidence type="ECO:0000256" key="10">
    <source>
        <dbReference type="ARBA" id="ARBA00023034"/>
    </source>
</evidence>
<evidence type="ECO:0000256" key="16">
    <source>
        <dbReference type="SAM" id="SignalP"/>
    </source>
</evidence>
<evidence type="ECO:0000256" key="13">
    <source>
        <dbReference type="ARBA" id="ARBA00023157"/>
    </source>
</evidence>
<evidence type="ECO:0000256" key="7">
    <source>
        <dbReference type="ARBA" id="ARBA00022729"/>
    </source>
</evidence>
<gene>
    <name evidence="18" type="ORF">LIPSTDRAFT_434</name>
</gene>
<evidence type="ECO:0000256" key="11">
    <source>
        <dbReference type="ARBA" id="ARBA00023128"/>
    </source>
</evidence>
<dbReference type="GO" id="GO:0030659">
    <property type="term" value="C:cytoplasmic vesicle membrane"/>
    <property type="evidence" value="ECO:0007669"/>
    <property type="project" value="UniProtKB-SubCell"/>
</dbReference>
<dbReference type="InterPro" id="IPR044865">
    <property type="entry name" value="MRH_dom"/>
</dbReference>
<dbReference type="STRING" id="675824.A0A1E3QFY2"/>
<evidence type="ECO:0000256" key="6">
    <source>
        <dbReference type="ARBA" id="ARBA00022692"/>
    </source>
</evidence>
<dbReference type="OrthoDB" id="29460at2759"/>
<dbReference type="GO" id="GO:0006914">
    <property type="term" value="P:autophagy"/>
    <property type="evidence" value="ECO:0007669"/>
    <property type="project" value="UniProtKB-KW"/>
</dbReference>
<evidence type="ECO:0000256" key="4">
    <source>
        <dbReference type="ARBA" id="ARBA00005363"/>
    </source>
</evidence>
<feature type="signal peptide" evidence="16">
    <location>
        <begin position="1"/>
        <end position="24"/>
    </location>
</feature>
<dbReference type="EMBL" id="KV454289">
    <property type="protein sequence ID" value="ODQ76508.1"/>
    <property type="molecule type" value="Genomic_DNA"/>
</dbReference>
<dbReference type="GO" id="GO:0031966">
    <property type="term" value="C:mitochondrial membrane"/>
    <property type="evidence" value="ECO:0007669"/>
    <property type="project" value="UniProtKB-SubCell"/>
</dbReference>
<proteinExistence type="inferred from homology"/>
<evidence type="ECO:0000256" key="14">
    <source>
        <dbReference type="ARBA" id="ARBA00023329"/>
    </source>
</evidence>
<sequence>MLLGSILQSTAFLYAIASAPAVHAVFDCNAVVDGTALNLTSLAGDHSVKVIRNTPPSTTTMTWNINLCAALTINDQMAVSMQCPAGTQVCGIQTVAIEGQEPVITQVIPVSGDLNGSTAQDEIQPLSETNTAQNGQTAVHVRLTGGMWGEVNEMETDIDIVCDTALTEVTHDADGNTIGLQVVSWNEKSLHLQWSTSAVCDEQLVRVQQSTNSTAWNVVKYILIAVLLILVAYFGITAYVNYRRGATGVDLLPSSQAIIDIPYVARDFAKKVGSGFSTNSNRDGYAVF</sequence>
<comment type="subcellular location">
    <subcellularLocation>
        <location evidence="2">Cytoplasmic vesicle membrane</location>
        <topology evidence="2">Single-pass type I membrane protein</topology>
    </subcellularLocation>
    <subcellularLocation>
        <location evidence="3">Golgi apparatus membrane</location>
        <topology evidence="3">Single-pass type I membrane protein</topology>
    </subcellularLocation>
    <subcellularLocation>
        <location evidence="1">Mitochondrion membrane</location>
        <topology evidence="1">Single-pass membrane protein</topology>
    </subcellularLocation>
</comment>
<evidence type="ECO:0000259" key="17">
    <source>
        <dbReference type="PROSITE" id="PS51914"/>
    </source>
</evidence>
<evidence type="ECO:0000256" key="5">
    <source>
        <dbReference type="ARBA" id="ARBA00013776"/>
    </source>
</evidence>
<keyword evidence="14" id="KW-0968">Cytoplasmic vesicle</keyword>